<keyword evidence="3" id="KW-0282">Flagellum</keyword>
<keyword evidence="3" id="KW-0969">Cilium</keyword>
<dbReference type="InterPro" id="IPR005648">
    <property type="entry name" value="FlgD"/>
</dbReference>
<comment type="similarity">
    <text evidence="1">Belongs to the FlgD family.</text>
</comment>
<dbReference type="RefSeq" id="WP_098458475.1">
    <property type="nucleotide sequence ID" value="NZ_PDJH01000001.1"/>
</dbReference>
<protein>
    <submittedName>
        <fullName evidence="3">Flagellar basal-body rod modification protein FlgD</fullName>
    </submittedName>
</protein>
<name>A0A2A9EGQ7_9MICO</name>
<keyword evidence="3" id="KW-0966">Cell projection</keyword>
<dbReference type="OrthoDB" id="9785233at2"/>
<dbReference type="GO" id="GO:0044781">
    <property type="term" value="P:bacterial-type flagellum organization"/>
    <property type="evidence" value="ECO:0007669"/>
    <property type="project" value="UniProtKB-KW"/>
</dbReference>
<dbReference type="Pfam" id="PF03963">
    <property type="entry name" value="FlgD"/>
    <property type="match status" value="1"/>
</dbReference>
<organism evidence="3 4">
    <name type="scientific">Flavimobilis soli</name>
    <dbReference type="NCBI Taxonomy" id="442709"/>
    <lineage>
        <taxon>Bacteria</taxon>
        <taxon>Bacillati</taxon>
        <taxon>Actinomycetota</taxon>
        <taxon>Actinomycetes</taxon>
        <taxon>Micrococcales</taxon>
        <taxon>Jonesiaceae</taxon>
        <taxon>Flavimobilis</taxon>
    </lineage>
</organism>
<accession>A0A2A9EGQ7</accession>
<comment type="caution">
    <text evidence="3">The sequence shown here is derived from an EMBL/GenBank/DDBJ whole genome shotgun (WGS) entry which is preliminary data.</text>
</comment>
<dbReference type="EMBL" id="PDJH01000001">
    <property type="protein sequence ID" value="PFG37422.1"/>
    <property type="molecule type" value="Genomic_DNA"/>
</dbReference>
<evidence type="ECO:0000313" key="3">
    <source>
        <dbReference type="EMBL" id="PFG37422.1"/>
    </source>
</evidence>
<dbReference type="AlphaFoldDB" id="A0A2A9EGQ7"/>
<reference evidence="3 4" key="1">
    <citation type="submission" date="2017-10" db="EMBL/GenBank/DDBJ databases">
        <title>Sequencing the genomes of 1000 actinobacteria strains.</title>
        <authorList>
            <person name="Klenk H.-P."/>
        </authorList>
    </citation>
    <scope>NUCLEOTIDE SEQUENCE [LARGE SCALE GENOMIC DNA]</scope>
    <source>
        <strain evidence="3 4">DSM 21574</strain>
    </source>
</reference>
<gene>
    <name evidence="3" type="ORF">ATL41_2184</name>
</gene>
<sequence>MSISTEGVGGGYTSIHAGNQVSQAKQTLDGETFLNLLVAQLRYQDPSSPMDTTEMMAQTTQLASMEKLTSIADATLETFALQMRATAAEFVGKDVSYTAADGSTVNGRVSSVSFAGAVPELLVDGVKVSLDSVSGILGAPAEEPAPTTTTDSSAS</sequence>
<evidence type="ECO:0000256" key="1">
    <source>
        <dbReference type="ARBA" id="ARBA00010577"/>
    </source>
</evidence>
<keyword evidence="2" id="KW-1005">Bacterial flagellum biogenesis</keyword>
<keyword evidence="4" id="KW-1185">Reference proteome</keyword>
<dbReference type="Proteomes" id="UP000221394">
    <property type="component" value="Unassembled WGS sequence"/>
</dbReference>
<evidence type="ECO:0000256" key="2">
    <source>
        <dbReference type="ARBA" id="ARBA00022795"/>
    </source>
</evidence>
<proteinExistence type="inferred from homology"/>
<evidence type="ECO:0000313" key="4">
    <source>
        <dbReference type="Proteomes" id="UP000221394"/>
    </source>
</evidence>